<reference evidence="3" key="1">
    <citation type="journal article" date="2019" name="Int. J. Syst. Evol. Microbiol.">
        <title>The Global Catalogue of Microorganisms (GCM) 10K type strain sequencing project: providing services to taxonomists for standard genome sequencing and annotation.</title>
        <authorList>
            <consortium name="The Broad Institute Genomics Platform"/>
            <consortium name="The Broad Institute Genome Sequencing Center for Infectious Disease"/>
            <person name="Wu L."/>
            <person name="Ma J."/>
        </authorList>
    </citation>
    <scope>NUCLEOTIDE SEQUENCE [LARGE SCALE GENOMIC DNA]</scope>
    <source>
        <strain evidence="3">CCUG 60524</strain>
    </source>
</reference>
<proteinExistence type="predicted"/>
<keyword evidence="1" id="KW-1133">Transmembrane helix</keyword>
<keyword evidence="1" id="KW-0472">Membrane</keyword>
<evidence type="ECO:0000313" key="2">
    <source>
        <dbReference type="EMBL" id="MFD0980510.1"/>
    </source>
</evidence>
<sequence length="77" mass="8097">MNLDPDLFFVLGTFFGLLSFPALLNAFTHGRRPGMAVLMFVIAGAMIAFAVSQKPSGSYTAKTIPGVFVRVFGGGPG</sequence>
<keyword evidence="3" id="KW-1185">Reference proteome</keyword>
<evidence type="ECO:0000256" key="1">
    <source>
        <dbReference type="SAM" id="Phobius"/>
    </source>
</evidence>
<gene>
    <name evidence="2" type="ORF">ACFQ2S_12695</name>
</gene>
<organism evidence="2 3">
    <name type="scientific">Tropicimonas aquimaris</name>
    <dbReference type="NCBI Taxonomy" id="914152"/>
    <lineage>
        <taxon>Bacteria</taxon>
        <taxon>Pseudomonadati</taxon>
        <taxon>Pseudomonadota</taxon>
        <taxon>Alphaproteobacteria</taxon>
        <taxon>Rhodobacterales</taxon>
        <taxon>Roseobacteraceae</taxon>
        <taxon>Tropicimonas</taxon>
    </lineage>
</organism>
<name>A0ABW3ISG3_9RHOB</name>
<protein>
    <submittedName>
        <fullName evidence="2">Uncharacterized protein</fullName>
    </submittedName>
</protein>
<keyword evidence="1" id="KW-0812">Transmembrane</keyword>
<dbReference type="EMBL" id="JBHTJT010000021">
    <property type="protein sequence ID" value="MFD0980510.1"/>
    <property type="molecule type" value="Genomic_DNA"/>
</dbReference>
<dbReference type="RefSeq" id="WP_386074946.1">
    <property type="nucleotide sequence ID" value="NZ_JBHTJT010000021.1"/>
</dbReference>
<accession>A0ABW3ISG3</accession>
<comment type="caution">
    <text evidence="2">The sequence shown here is derived from an EMBL/GenBank/DDBJ whole genome shotgun (WGS) entry which is preliminary data.</text>
</comment>
<dbReference type="Proteomes" id="UP001597108">
    <property type="component" value="Unassembled WGS sequence"/>
</dbReference>
<evidence type="ECO:0000313" key="3">
    <source>
        <dbReference type="Proteomes" id="UP001597108"/>
    </source>
</evidence>
<feature type="transmembrane region" description="Helical" evidence="1">
    <location>
        <begin position="36"/>
        <end position="52"/>
    </location>
</feature>